<evidence type="ECO:0000259" key="2">
    <source>
        <dbReference type="PROSITE" id="PS51717"/>
    </source>
</evidence>
<dbReference type="PROSITE" id="PS51717">
    <property type="entry name" value="G_VLIG"/>
    <property type="match status" value="1"/>
</dbReference>
<protein>
    <recommendedName>
        <fullName evidence="2">VLIG-type G domain-containing protein</fullName>
    </recommendedName>
</protein>
<name>A0A8J2WTF9_9CRUS</name>
<dbReference type="PANTHER" id="PTHR22796:SF1">
    <property type="entry name" value="VWFA DOMAIN-CONTAINING PROTEIN"/>
    <property type="match status" value="1"/>
</dbReference>
<dbReference type="InterPro" id="IPR030383">
    <property type="entry name" value="G_VLIG_dom"/>
</dbReference>
<dbReference type="EMBL" id="CAKKLH010000307">
    <property type="protein sequence ID" value="CAH0110822.1"/>
    <property type="molecule type" value="Genomic_DNA"/>
</dbReference>
<comment type="caution">
    <text evidence="3">The sequence shown here is derived from an EMBL/GenBank/DDBJ whole genome shotgun (WGS) entry which is preliminary data.</text>
</comment>
<accession>A0A8J2WTF9</accession>
<keyword evidence="4" id="KW-1185">Reference proteome</keyword>
<sequence length="1647" mass="189221">MISAVVSWAHTVIVRFWTSLVIIGFLVLLLVFGLAKYILKSAENKMSSKKYDEGIKQQSTLYCNGKKPYAAFLVDRPFSNEAQRDENSSVTLMNCLRYRLRIALNLKNSVKVLRTPFSLRSPSPSNSSLTTKDNNENKQNYSVYDALLRLIDEFDATGIAEIYRLLLERRTAIPLFVPQSKKHFLSLLGHISLPGIDNTSLGEEKSLFRIAVISCRQRNQSQTCDILKSVFNIDSLHSHDFTTRNISSENMLAEIGCGCILTDEGCGSQTVQNVLVVHIIGDFRPLWSFLRRFADCYLIEDSTVDSEKFFSSFMTEEKKLATDLEDQNLGVETKKSFGCLWKPSYGETSIEAKEINGFTHLQIQDQLSSQTIETLTLGIVSCMKEISDQPNFITTNRMMLCDIPLLIDGDYSSLACVSPTEQESRMAQLVQNLGNVKKNEFLLQKNFRQQAKHEEAKMEHRLIEEKVREEDAEIKRCLERRRTDTHQVKTNLLLQLFLNLLARNDHCARVLSVRVLEKKLAERGEKELGPLLKEIRILSTSYYAKLSNAIHEKDLDSVREKLHSTKANLIESVLNIEHLWRELSHLYTDMEPERRSLEIQKIPRLAARHLMDGFCLELLDGESNMIHMEWVTKVLEELGKLMKGKRIFVLSVMGVQSSGKSTMLNTMFGIRMRTSVGQCTRGVNMQLLAVEGRPEYDYILLLDTEGTRSPEYHGLAGSEKRDNQMATLSILLSDATIVVIPGENDAAVKEILPIVLMAYQGSKLAEDNGGRLSSRMFFVYNRIDTKQKNKLDTIIQTLGTSLHEAFNQVQQLTGNLTNLQSESPFGNFNLDSSNPCGSDVCILGNVKKQSEPPGDVPDESYGEGLIRFREHIHRRVTNVEGEQIWKSRSIDQFSSYIQEVWKCICSANFTFNFKTVIERDTFDKLDIEFKKIEQKLAEAYLQSFTNVKHSMMELIQERNKSSMSMLAEAVGKININKKDNNDGNNSNVSFEFFEINLRKEISPTEQELNKEVSDVVKKKGREKWSLQFQKMWENNKKDQALNWKLNLINAFNRLFDYERHVEKYKKKMRKEINELFKSSNSSEWTEEGKNKKFEAMFKTFLDEAKKEFPPKDVSLEIEKVYQHSNVIKMRKIEIKESYLTFETKGASKATIHDQQYQLRSIPLKSEASHVSSYSPRLAWEKFSKWYSQVTGKPKKQIVVDACLFSIDAAVNRIVAGKQCYDDTIISNVICDVDSTIISYNFIENSEVQMMHFYGRTLIVQLMQKIEEKWEAENSVFAKFKSSKETMHQYFMMASQGMEKTKLFVATMANTLESVIISAFENEMVLKTFKEIRNERWLYDARIMHKHMDLHLIDLLENQKVSEVLENISESKRFYADVLQQLISQKVPSVEEEWQSFLSQMKHAIEKAALATLEVDCAIAQNFVDQLRNDFLKGNLRSEQLASAFSIDCSDEYEDCDNEEKKEFQLACTNGLTQVLEKQRPPNELEFSKDLSSKVIQFMLTLNDQAVLPRCDACCRLCKSLCIEASNHDTALRPHDAIHQPGGICGFHQINSKELIPNTCNESYENDWNFFLNGDLTVTYKFKNFGGVFPGWKDPRIHEELPLREYVLATFNEEIAKKYGLKPCQNIPAKYSRNLASVKEQLKRDIEN</sequence>
<keyword evidence="1" id="KW-1133">Transmembrane helix</keyword>
<feature type="transmembrane region" description="Helical" evidence="1">
    <location>
        <begin position="12"/>
        <end position="39"/>
    </location>
</feature>
<dbReference type="Proteomes" id="UP000789390">
    <property type="component" value="Unassembled WGS sequence"/>
</dbReference>
<keyword evidence="1" id="KW-0472">Membrane</keyword>
<dbReference type="Pfam" id="PF25683">
    <property type="entry name" value="URGCP_GTPase"/>
    <property type="match status" value="1"/>
</dbReference>
<evidence type="ECO:0000313" key="4">
    <source>
        <dbReference type="Proteomes" id="UP000789390"/>
    </source>
</evidence>
<evidence type="ECO:0000256" key="1">
    <source>
        <dbReference type="SAM" id="Phobius"/>
    </source>
</evidence>
<dbReference type="Gene3D" id="3.40.50.300">
    <property type="entry name" value="P-loop containing nucleotide triphosphate hydrolases"/>
    <property type="match status" value="1"/>
</dbReference>
<keyword evidence="1" id="KW-0812">Transmembrane</keyword>
<dbReference type="OrthoDB" id="8432505at2759"/>
<reference evidence="3" key="1">
    <citation type="submission" date="2021-11" db="EMBL/GenBank/DDBJ databases">
        <authorList>
            <person name="Schell T."/>
        </authorList>
    </citation>
    <scope>NUCLEOTIDE SEQUENCE</scope>
    <source>
        <strain evidence="3">M5</strain>
    </source>
</reference>
<feature type="domain" description="VLIG-type G" evidence="2">
    <location>
        <begin position="644"/>
        <end position="898"/>
    </location>
</feature>
<evidence type="ECO:0000313" key="3">
    <source>
        <dbReference type="EMBL" id="CAH0110822.1"/>
    </source>
</evidence>
<organism evidence="3 4">
    <name type="scientific">Daphnia galeata</name>
    <dbReference type="NCBI Taxonomy" id="27404"/>
    <lineage>
        <taxon>Eukaryota</taxon>
        <taxon>Metazoa</taxon>
        <taxon>Ecdysozoa</taxon>
        <taxon>Arthropoda</taxon>
        <taxon>Crustacea</taxon>
        <taxon>Branchiopoda</taxon>
        <taxon>Diplostraca</taxon>
        <taxon>Cladocera</taxon>
        <taxon>Anomopoda</taxon>
        <taxon>Daphniidae</taxon>
        <taxon>Daphnia</taxon>
    </lineage>
</organism>
<proteinExistence type="predicted"/>
<gene>
    <name evidence="3" type="ORF">DGAL_LOCUS14426</name>
</gene>
<dbReference type="SUPFAM" id="SSF52540">
    <property type="entry name" value="P-loop containing nucleoside triphosphate hydrolases"/>
    <property type="match status" value="1"/>
</dbReference>
<dbReference type="PANTHER" id="PTHR22796">
    <property type="entry name" value="URG4-RELATED"/>
    <property type="match status" value="1"/>
</dbReference>
<dbReference type="GO" id="GO:0005525">
    <property type="term" value="F:GTP binding"/>
    <property type="evidence" value="ECO:0007669"/>
    <property type="project" value="InterPro"/>
</dbReference>
<dbReference type="InterPro" id="IPR027417">
    <property type="entry name" value="P-loop_NTPase"/>
</dbReference>